<dbReference type="InterPro" id="IPR029033">
    <property type="entry name" value="His_PPase_superfam"/>
</dbReference>
<accession>A0ABQ1ZRY8</accession>
<protein>
    <recommendedName>
        <fullName evidence="3">Histidine phosphatase family protein</fullName>
    </recommendedName>
</protein>
<comment type="caution">
    <text evidence="1">The sequence shown here is derived from an EMBL/GenBank/DDBJ whole genome shotgun (WGS) entry which is preliminary data.</text>
</comment>
<dbReference type="Gene3D" id="3.40.50.1240">
    <property type="entry name" value="Phosphoglycerate mutase-like"/>
    <property type="match status" value="1"/>
</dbReference>
<dbReference type="PANTHER" id="PTHR48100">
    <property type="entry name" value="BROAD-SPECIFICITY PHOSPHATASE YOR283W-RELATED"/>
    <property type="match status" value="1"/>
</dbReference>
<gene>
    <name evidence="1" type="ORF">GCM10007362_21670</name>
</gene>
<proteinExistence type="predicted"/>
<evidence type="ECO:0000313" key="1">
    <source>
        <dbReference type="EMBL" id="GGH77628.1"/>
    </source>
</evidence>
<dbReference type="InterPro" id="IPR050275">
    <property type="entry name" value="PGM_Phosphatase"/>
</dbReference>
<reference evidence="2" key="1">
    <citation type="journal article" date="2019" name="Int. J. Syst. Evol. Microbiol.">
        <title>The Global Catalogue of Microorganisms (GCM) 10K type strain sequencing project: providing services to taxonomists for standard genome sequencing and annotation.</title>
        <authorList>
            <consortium name="The Broad Institute Genomics Platform"/>
            <consortium name="The Broad Institute Genome Sequencing Center for Infectious Disease"/>
            <person name="Wu L."/>
            <person name="Ma J."/>
        </authorList>
    </citation>
    <scope>NUCLEOTIDE SEQUENCE [LARGE SCALE GENOMIC DNA]</scope>
    <source>
        <strain evidence="2">CCM 8702</strain>
    </source>
</reference>
<dbReference type="RefSeq" id="WP_172247478.1">
    <property type="nucleotide sequence ID" value="NZ_BMDD01000002.1"/>
</dbReference>
<evidence type="ECO:0008006" key="3">
    <source>
        <dbReference type="Google" id="ProtNLM"/>
    </source>
</evidence>
<dbReference type="SUPFAM" id="SSF53254">
    <property type="entry name" value="Phosphoglycerate mutase-like"/>
    <property type="match status" value="1"/>
</dbReference>
<dbReference type="PANTHER" id="PTHR48100:SF1">
    <property type="entry name" value="HISTIDINE PHOSPHATASE FAMILY PROTEIN-RELATED"/>
    <property type="match status" value="1"/>
</dbReference>
<dbReference type="Pfam" id="PF00300">
    <property type="entry name" value="His_Phos_1"/>
    <property type="match status" value="1"/>
</dbReference>
<dbReference type="CDD" id="cd07067">
    <property type="entry name" value="HP_PGM_like"/>
    <property type="match status" value="1"/>
</dbReference>
<name>A0ABQ1ZRY8_9BACL</name>
<dbReference type="EMBL" id="BMDD01000002">
    <property type="protein sequence ID" value="GGH77628.1"/>
    <property type="molecule type" value="Genomic_DNA"/>
</dbReference>
<keyword evidence="2" id="KW-1185">Reference proteome</keyword>
<evidence type="ECO:0000313" key="2">
    <source>
        <dbReference type="Proteomes" id="UP000605427"/>
    </source>
</evidence>
<organism evidence="1 2">
    <name type="scientific">Saccharibacillus endophyticus</name>
    <dbReference type="NCBI Taxonomy" id="2060666"/>
    <lineage>
        <taxon>Bacteria</taxon>
        <taxon>Bacillati</taxon>
        <taxon>Bacillota</taxon>
        <taxon>Bacilli</taxon>
        <taxon>Bacillales</taxon>
        <taxon>Paenibacillaceae</taxon>
        <taxon>Saccharibacillus</taxon>
    </lineage>
</organism>
<dbReference type="InterPro" id="IPR013078">
    <property type="entry name" value="His_Pase_superF_clade-1"/>
</dbReference>
<sequence length="212" mass="23457">MSVTFWLVRHGLKESACGDVPLTSAGVRQAQATAAFLKSRPLSAIVASPLRRARETAELSSREIGLRPFEDKRLRERMNWGDVPGQTFEEFAAVWERCTREPDRAPPCGGDSARQAANRMRDALQDWAQRQAPGSEIAFFTHGGLITDFLALMLDVEQLNAVNPDFIAVQSLLIPECSVTELIVEKGKYRLGSFADTRHLTNLLPSPDSCSN</sequence>
<dbReference type="SMART" id="SM00855">
    <property type="entry name" value="PGAM"/>
    <property type="match status" value="1"/>
</dbReference>
<dbReference type="Proteomes" id="UP000605427">
    <property type="component" value="Unassembled WGS sequence"/>
</dbReference>